<dbReference type="Proteomes" id="UP001153709">
    <property type="component" value="Chromosome 1"/>
</dbReference>
<name>A0A9N9SKG2_DIABA</name>
<dbReference type="InterPro" id="IPR000895">
    <property type="entry name" value="Transthyretin/HIU_hydrolase"/>
</dbReference>
<keyword evidence="7" id="KW-0378">Hydrolase</keyword>
<accession>A0A9N9SKG2</accession>
<dbReference type="OrthoDB" id="10265230at2759"/>
<evidence type="ECO:0000256" key="3">
    <source>
        <dbReference type="ARBA" id="ARBA00009850"/>
    </source>
</evidence>
<comment type="similarity">
    <text evidence="3">Belongs to the transthyretin family. 5-hydroxyisourate hydrolase subfamily.</text>
</comment>
<dbReference type="PANTHER" id="PTHR10395">
    <property type="entry name" value="URICASE AND TRANSTHYRETIN-RELATED"/>
    <property type="match status" value="1"/>
</dbReference>
<organism evidence="10 11">
    <name type="scientific">Diabrotica balteata</name>
    <name type="common">Banded cucumber beetle</name>
    <dbReference type="NCBI Taxonomy" id="107213"/>
    <lineage>
        <taxon>Eukaryota</taxon>
        <taxon>Metazoa</taxon>
        <taxon>Ecdysozoa</taxon>
        <taxon>Arthropoda</taxon>
        <taxon>Hexapoda</taxon>
        <taxon>Insecta</taxon>
        <taxon>Pterygota</taxon>
        <taxon>Neoptera</taxon>
        <taxon>Endopterygota</taxon>
        <taxon>Coleoptera</taxon>
        <taxon>Polyphaga</taxon>
        <taxon>Cucujiformia</taxon>
        <taxon>Chrysomeloidea</taxon>
        <taxon>Chrysomelidae</taxon>
        <taxon>Galerucinae</taxon>
        <taxon>Diabroticina</taxon>
        <taxon>Diabroticites</taxon>
        <taxon>Diabrotica</taxon>
    </lineage>
</organism>
<dbReference type="InterPro" id="IPR014306">
    <property type="entry name" value="Hydroxyisourate_hydrolase"/>
</dbReference>
<proteinExistence type="inferred from homology"/>
<evidence type="ECO:0000256" key="8">
    <source>
        <dbReference type="SAM" id="MobiDB-lite"/>
    </source>
</evidence>
<evidence type="ECO:0000256" key="1">
    <source>
        <dbReference type="ARBA" id="ARBA00001043"/>
    </source>
</evidence>
<dbReference type="Pfam" id="PF00576">
    <property type="entry name" value="Transthyretin"/>
    <property type="match status" value="1"/>
</dbReference>
<dbReference type="NCBIfam" id="TIGR02962">
    <property type="entry name" value="hdxy_isourate"/>
    <property type="match status" value="1"/>
</dbReference>
<dbReference type="SUPFAM" id="SSF49472">
    <property type="entry name" value="Transthyretin (synonym: prealbumin)"/>
    <property type="match status" value="1"/>
</dbReference>
<dbReference type="GO" id="GO:0006144">
    <property type="term" value="P:purine nucleobase metabolic process"/>
    <property type="evidence" value="ECO:0007669"/>
    <property type="project" value="UniProtKB-KW"/>
</dbReference>
<dbReference type="SMART" id="SM00095">
    <property type="entry name" value="TR_THY"/>
    <property type="match status" value="1"/>
</dbReference>
<sequence>METEEVEVVEINKVNQQDTEYFIPVILPTSSTKPTVSVHSRGKYYKQTYRPAWEHMPDFKGWLRGVEGEPTRAYCTYCHKNLHAHMNSLLKHTCTIRHQKAAQLHSARKSKIAINMKESISGNEDDKDLSNEESELEEEEEDDKPRELKPMTESIADQNSETRILPEKPPISTQVMDTTKGKPISGLQVSLYKLIDGRWTFVNEGITNSTGKFSEFIDRADFTNGRYKLHYDVDRYFEARKQETIYPFIEIIFNAGCTESHHIPLLLSPFGYTTYKGT</sequence>
<evidence type="ECO:0000313" key="10">
    <source>
        <dbReference type="EMBL" id="CAG9826556.1"/>
    </source>
</evidence>
<evidence type="ECO:0000313" key="11">
    <source>
        <dbReference type="Proteomes" id="UP001153709"/>
    </source>
</evidence>
<dbReference type="Gene3D" id="2.60.40.180">
    <property type="entry name" value="Transthyretin/hydroxyisourate hydrolase domain"/>
    <property type="match status" value="1"/>
</dbReference>
<evidence type="ECO:0000259" key="9">
    <source>
        <dbReference type="SMART" id="SM00095"/>
    </source>
</evidence>
<evidence type="ECO:0000256" key="2">
    <source>
        <dbReference type="ARBA" id="ARBA00002704"/>
    </source>
</evidence>
<reference evidence="10" key="1">
    <citation type="submission" date="2022-01" db="EMBL/GenBank/DDBJ databases">
        <authorList>
            <person name="King R."/>
        </authorList>
    </citation>
    <scope>NUCLEOTIDE SEQUENCE</scope>
</reference>
<feature type="compositionally biased region" description="Acidic residues" evidence="8">
    <location>
        <begin position="123"/>
        <end position="142"/>
    </location>
</feature>
<gene>
    <name evidence="10" type="ORF">DIABBA_LOCUS661</name>
</gene>
<keyword evidence="6" id="KW-0659">Purine metabolism</keyword>
<keyword evidence="11" id="KW-1185">Reference proteome</keyword>
<feature type="domain" description="Transthyretin/hydroxyisourate hydrolase" evidence="9">
    <location>
        <begin position="166"/>
        <end position="277"/>
    </location>
</feature>
<dbReference type="InterPro" id="IPR023416">
    <property type="entry name" value="Transthyretin/HIU_hydrolase_d"/>
</dbReference>
<evidence type="ECO:0000256" key="5">
    <source>
        <dbReference type="ARBA" id="ARBA00012609"/>
    </source>
</evidence>
<dbReference type="CDD" id="cd05822">
    <property type="entry name" value="TLP_HIUase"/>
    <property type="match status" value="1"/>
</dbReference>
<comment type="subunit">
    <text evidence="4">Homotetramer.</text>
</comment>
<comment type="function">
    <text evidence="2">Catalyzes the hydrolysis of 5-hydroxyisourate (HIU) to 2-oxo-4-hydroxy-4-carboxy-5-ureidoimidazoline (OHCU).</text>
</comment>
<protein>
    <recommendedName>
        <fullName evidence="5">hydroxyisourate hydrolase</fullName>
        <ecNumber evidence="5">3.5.2.17</ecNumber>
    </recommendedName>
</protein>
<dbReference type="EMBL" id="OU898276">
    <property type="protein sequence ID" value="CAG9826556.1"/>
    <property type="molecule type" value="Genomic_DNA"/>
</dbReference>
<evidence type="ECO:0000256" key="7">
    <source>
        <dbReference type="ARBA" id="ARBA00022801"/>
    </source>
</evidence>
<dbReference type="InterPro" id="IPR036817">
    <property type="entry name" value="Transthyretin/HIU_hydrolase_sf"/>
</dbReference>
<dbReference type="GO" id="GO:0033971">
    <property type="term" value="F:hydroxyisourate hydrolase activity"/>
    <property type="evidence" value="ECO:0007669"/>
    <property type="project" value="UniProtKB-EC"/>
</dbReference>
<evidence type="ECO:0000256" key="6">
    <source>
        <dbReference type="ARBA" id="ARBA00022631"/>
    </source>
</evidence>
<dbReference type="AlphaFoldDB" id="A0A9N9SKG2"/>
<dbReference type="PANTHER" id="PTHR10395:SF7">
    <property type="entry name" value="5-HYDROXYISOURATE HYDROLASE"/>
    <property type="match status" value="1"/>
</dbReference>
<feature type="region of interest" description="Disordered" evidence="8">
    <location>
        <begin position="113"/>
        <end position="160"/>
    </location>
</feature>
<comment type="catalytic activity">
    <reaction evidence="1">
        <text>5-hydroxyisourate + H2O = 5-hydroxy-2-oxo-4-ureido-2,5-dihydro-1H-imidazole-5-carboxylate + H(+)</text>
        <dbReference type="Rhea" id="RHEA:23736"/>
        <dbReference type="ChEBI" id="CHEBI:15377"/>
        <dbReference type="ChEBI" id="CHEBI:15378"/>
        <dbReference type="ChEBI" id="CHEBI:18072"/>
        <dbReference type="ChEBI" id="CHEBI:58639"/>
        <dbReference type="EC" id="3.5.2.17"/>
    </reaction>
</comment>
<dbReference type="PRINTS" id="PR00189">
    <property type="entry name" value="TRNSTHYRETIN"/>
</dbReference>
<dbReference type="EC" id="3.5.2.17" evidence="5"/>
<evidence type="ECO:0000256" key="4">
    <source>
        <dbReference type="ARBA" id="ARBA00011881"/>
    </source>
</evidence>